<dbReference type="InterPro" id="IPR029061">
    <property type="entry name" value="THDP-binding"/>
</dbReference>
<proteinExistence type="inferred from homology"/>
<evidence type="ECO:0000256" key="5">
    <source>
        <dbReference type="ARBA" id="ARBA00022723"/>
    </source>
</evidence>
<dbReference type="PROSITE" id="PS00801">
    <property type="entry name" value="TRANSKETOLASE_1"/>
    <property type="match status" value="1"/>
</dbReference>
<gene>
    <name evidence="13" type="primary">tkt</name>
    <name evidence="13" type="ORF">PSQ90_11440</name>
</gene>
<dbReference type="InterPro" id="IPR009014">
    <property type="entry name" value="Transketo_C/PFOR_II"/>
</dbReference>
<evidence type="ECO:0000256" key="9">
    <source>
        <dbReference type="ARBA" id="ARBA00049473"/>
    </source>
</evidence>
<evidence type="ECO:0000256" key="3">
    <source>
        <dbReference type="ARBA" id="ARBA00013152"/>
    </source>
</evidence>
<sequence>MTNTAQQNDLANAIRSLSMDAVEKANSGHPGLPMGCADIATVLFTKVMKFDPADSKWADRDRFVLSAGHGSMLLYSSLYLLGYEDMTIEQIKNFRQLNSKTAGHPEYHFAQGIETTTGPLGQGVGNSVGMAVAEAKLAAEFGDDLVDHHTWCLAGDGCLMEGISQEAIALAGHLKLNKLTLIWDNNSITIDGAVSNSDSTDQIARFKASGWNTIEIDGHDQEAIEAALLKSKKSSKPTLIAAKTTIGFGAPKKAGTNKVHGSPLGAEELAGAKKALGISYPAFEIPADTLSVWRAAGMRSQNVRGEWQSRLAASPHKDEFERRQNGTLPTGFLEAMDAYKRQLGEDRPKVATRKSSQMALDVINAALPETLGGSADLTGSNLTDTKETKPFTVENRTGRYMMYGIREHGMAAAMNGVALHGGLIPYGGTFLVFTDYARPAIRLSAIMGQRVIYVMTHDSIGLGEDGPTHQPVEHLSTLRAIPNLLVFRPADAVETAECWQLALESTTAPSILALSRQGLPTVRTEYTMENKSAKGAYTLAGDLDADAVIFATGSEVAIALEGMKALGEKGISARVVSAPSLELFNQQSDAYRAEILGAAKARVAVEAGISMSWDRLLGDNGRFVGMKSFGASGPIDDLYQFFGITPQAVVEAVTAQL</sequence>
<dbReference type="InterPro" id="IPR005478">
    <property type="entry name" value="Transketolase_bac-like"/>
</dbReference>
<comment type="catalytic activity">
    <reaction evidence="9 11">
        <text>D-sedoheptulose 7-phosphate + D-glyceraldehyde 3-phosphate = aldehydo-D-ribose 5-phosphate + D-xylulose 5-phosphate</text>
        <dbReference type="Rhea" id="RHEA:10508"/>
        <dbReference type="ChEBI" id="CHEBI:57483"/>
        <dbReference type="ChEBI" id="CHEBI:57737"/>
        <dbReference type="ChEBI" id="CHEBI:58273"/>
        <dbReference type="ChEBI" id="CHEBI:59776"/>
        <dbReference type="EC" id="2.2.1.1"/>
    </reaction>
</comment>
<reference evidence="13 14" key="1">
    <citation type="submission" date="2023-02" db="EMBL/GenBank/DDBJ databases">
        <title>Devosia chondri sp. nov., isolated from the phycosphere of marine algae.</title>
        <authorList>
            <person name="Kim J.M."/>
            <person name="Lee J.K."/>
            <person name="Choi B.J."/>
            <person name="Bayburt H."/>
            <person name="Jeon C.O."/>
        </authorList>
    </citation>
    <scope>NUCLEOTIDE SEQUENCE [LARGE SCALE GENOMIC DNA]</scope>
    <source>
        <strain evidence="13 14">G2-5</strain>
    </source>
</reference>
<dbReference type="RefSeq" id="WP_282213045.1">
    <property type="nucleotide sequence ID" value="NZ_CP118247.1"/>
</dbReference>
<dbReference type="InterPro" id="IPR033247">
    <property type="entry name" value="Transketolase_fam"/>
</dbReference>
<evidence type="ECO:0000256" key="8">
    <source>
        <dbReference type="ARBA" id="ARBA00023052"/>
    </source>
</evidence>
<dbReference type="CDD" id="cd07033">
    <property type="entry name" value="TPP_PYR_DXS_TK_like"/>
    <property type="match status" value="1"/>
</dbReference>
<comment type="subunit">
    <text evidence="2 11">Homodimer.</text>
</comment>
<comment type="cofactor">
    <cofactor evidence="11">
        <name>thiamine diphosphate</name>
        <dbReference type="ChEBI" id="CHEBI:58937"/>
    </cofactor>
    <text evidence="11">Binds 1 thiamine pyrophosphate per subunit.</text>
</comment>
<evidence type="ECO:0000313" key="14">
    <source>
        <dbReference type="Proteomes" id="UP001222118"/>
    </source>
</evidence>
<dbReference type="InterPro" id="IPR020826">
    <property type="entry name" value="Transketolase_BS"/>
</dbReference>
<dbReference type="PANTHER" id="PTHR43522:SF2">
    <property type="entry name" value="TRANSKETOLASE 1-RELATED"/>
    <property type="match status" value="1"/>
</dbReference>
<evidence type="ECO:0000256" key="2">
    <source>
        <dbReference type="ARBA" id="ARBA00011738"/>
    </source>
</evidence>
<comment type="cofactor">
    <cofactor evidence="11">
        <name>Mg(2+)</name>
        <dbReference type="ChEBI" id="CHEBI:18420"/>
    </cofactor>
    <cofactor evidence="11">
        <name>Ca(2+)</name>
        <dbReference type="ChEBI" id="CHEBI:29108"/>
    </cofactor>
    <cofactor evidence="11">
        <name>Mn(2+)</name>
        <dbReference type="ChEBI" id="CHEBI:29035"/>
    </cofactor>
    <cofactor evidence="11">
        <name>Co(2+)</name>
        <dbReference type="ChEBI" id="CHEBI:48828"/>
    </cofactor>
    <text evidence="11">Binds 1 Mg(2+) ion per subunit. Can also utilize other divalent metal cations, such as Ca(2+), Mn(2+) and Co(2+).</text>
</comment>
<dbReference type="NCBIfam" id="TIGR00232">
    <property type="entry name" value="tktlase_bact"/>
    <property type="match status" value="1"/>
</dbReference>
<dbReference type="Gene3D" id="3.40.50.970">
    <property type="match status" value="2"/>
</dbReference>
<comment type="similarity">
    <text evidence="1 11">Belongs to the transketolase family.</text>
</comment>
<evidence type="ECO:0000256" key="11">
    <source>
        <dbReference type="RuleBase" id="RU004996"/>
    </source>
</evidence>
<dbReference type="Pfam" id="PF02779">
    <property type="entry name" value="Transket_pyr"/>
    <property type="match status" value="1"/>
</dbReference>
<dbReference type="PROSITE" id="PS00802">
    <property type="entry name" value="TRANSKETOLASE_2"/>
    <property type="match status" value="1"/>
</dbReference>
<keyword evidence="6 11" id="KW-0106">Calcium</keyword>
<dbReference type="EC" id="2.2.1.1" evidence="3 10"/>
<evidence type="ECO:0000256" key="6">
    <source>
        <dbReference type="ARBA" id="ARBA00022837"/>
    </source>
</evidence>
<protein>
    <recommendedName>
        <fullName evidence="3 10">Transketolase</fullName>
        <ecNumber evidence="3 10">2.2.1.1</ecNumber>
    </recommendedName>
</protein>
<evidence type="ECO:0000313" key="13">
    <source>
        <dbReference type="EMBL" id="WDR07532.1"/>
    </source>
</evidence>
<keyword evidence="7 11" id="KW-0460">Magnesium</keyword>
<dbReference type="SUPFAM" id="SSF52518">
    <property type="entry name" value="Thiamin diphosphate-binding fold (THDP-binding)"/>
    <property type="match status" value="2"/>
</dbReference>
<evidence type="ECO:0000256" key="4">
    <source>
        <dbReference type="ARBA" id="ARBA00022679"/>
    </source>
</evidence>
<dbReference type="GO" id="GO:0004802">
    <property type="term" value="F:transketolase activity"/>
    <property type="evidence" value="ECO:0007669"/>
    <property type="project" value="UniProtKB-EC"/>
</dbReference>
<evidence type="ECO:0000259" key="12">
    <source>
        <dbReference type="SMART" id="SM00861"/>
    </source>
</evidence>
<name>A0ABY7Z220_9HYPH</name>
<keyword evidence="14" id="KW-1185">Reference proteome</keyword>
<dbReference type="InterPro" id="IPR005475">
    <property type="entry name" value="Transketolase-like_Pyr-bd"/>
</dbReference>
<dbReference type="InterPro" id="IPR049557">
    <property type="entry name" value="Transketolase_CS"/>
</dbReference>
<organism evidence="13 14">
    <name type="scientific">Devosia rhodophyticola</name>
    <dbReference type="NCBI Taxonomy" id="3026423"/>
    <lineage>
        <taxon>Bacteria</taxon>
        <taxon>Pseudomonadati</taxon>
        <taxon>Pseudomonadota</taxon>
        <taxon>Alphaproteobacteria</taxon>
        <taxon>Hyphomicrobiales</taxon>
        <taxon>Devosiaceae</taxon>
        <taxon>Devosia</taxon>
    </lineage>
</organism>
<dbReference type="InterPro" id="IPR005474">
    <property type="entry name" value="Transketolase_N"/>
</dbReference>
<dbReference type="SUPFAM" id="SSF52922">
    <property type="entry name" value="TK C-terminal domain-like"/>
    <property type="match status" value="1"/>
</dbReference>
<accession>A0ABY7Z220</accession>
<dbReference type="Gene3D" id="3.40.50.920">
    <property type="match status" value="1"/>
</dbReference>
<dbReference type="SMART" id="SM00861">
    <property type="entry name" value="Transket_pyr"/>
    <property type="match status" value="1"/>
</dbReference>
<feature type="domain" description="Transketolase-like pyrimidine-binding" evidence="12">
    <location>
        <begin position="350"/>
        <end position="521"/>
    </location>
</feature>
<dbReference type="InterPro" id="IPR055152">
    <property type="entry name" value="Transketolase-like_C_2"/>
</dbReference>
<dbReference type="PANTHER" id="PTHR43522">
    <property type="entry name" value="TRANSKETOLASE"/>
    <property type="match status" value="1"/>
</dbReference>
<dbReference type="CDD" id="cd02012">
    <property type="entry name" value="TPP_TK"/>
    <property type="match status" value="1"/>
</dbReference>
<dbReference type="Proteomes" id="UP001222118">
    <property type="component" value="Chromosome"/>
</dbReference>
<dbReference type="Pfam" id="PF22613">
    <property type="entry name" value="Transketolase_C_1"/>
    <property type="match status" value="1"/>
</dbReference>
<keyword evidence="4 11" id="KW-0808">Transferase</keyword>
<evidence type="ECO:0000256" key="1">
    <source>
        <dbReference type="ARBA" id="ARBA00007131"/>
    </source>
</evidence>
<keyword evidence="8 11" id="KW-0786">Thiamine pyrophosphate</keyword>
<evidence type="ECO:0000256" key="10">
    <source>
        <dbReference type="NCBIfam" id="TIGR00232"/>
    </source>
</evidence>
<evidence type="ECO:0000256" key="7">
    <source>
        <dbReference type="ARBA" id="ARBA00022842"/>
    </source>
</evidence>
<dbReference type="EMBL" id="CP118247">
    <property type="protein sequence ID" value="WDR07532.1"/>
    <property type="molecule type" value="Genomic_DNA"/>
</dbReference>
<keyword evidence="5 11" id="KW-0479">Metal-binding</keyword>
<comment type="function">
    <text evidence="11">Catalyzes the transfer of a two-carbon ketol group from a ketose donor to an aldose acceptor, via a covalent intermediate with the cofactor thiamine pyrophosphate.</text>
</comment>
<dbReference type="Pfam" id="PF00456">
    <property type="entry name" value="Transketolase_N"/>
    <property type="match status" value="1"/>
</dbReference>